<dbReference type="CDD" id="cd15482">
    <property type="entry name" value="Sialidase_non-viral"/>
    <property type="match status" value="1"/>
</dbReference>
<reference evidence="6 7" key="1">
    <citation type="submission" date="2020-07" db="EMBL/GenBank/DDBJ databases">
        <title>Roseicoccus Jingziensis gen. nov., sp. nov., isolated from coastal seawater.</title>
        <authorList>
            <person name="Feng X."/>
        </authorList>
    </citation>
    <scope>NUCLEOTIDE SEQUENCE [LARGE SCALE GENOMIC DNA]</scope>
    <source>
        <strain evidence="6 7">N1E253</strain>
    </source>
</reference>
<keyword evidence="4" id="KW-0732">Signal</keyword>
<dbReference type="EC" id="3.2.1.18" evidence="3"/>
<dbReference type="GO" id="GO:0004308">
    <property type="term" value="F:exo-alpha-sialidase activity"/>
    <property type="evidence" value="ECO:0007669"/>
    <property type="project" value="UniProtKB-EC"/>
</dbReference>
<evidence type="ECO:0000313" key="6">
    <source>
        <dbReference type="EMBL" id="NWK54402.1"/>
    </source>
</evidence>
<evidence type="ECO:0000313" key="7">
    <source>
        <dbReference type="Proteomes" id="UP000557872"/>
    </source>
</evidence>
<dbReference type="EMBL" id="JACBAZ010000001">
    <property type="protein sequence ID" value="NWK54402.1"/>
    <property type="molecule type" value="Genomic_DNA"/>
</dbReference>
<feature type="domain" description="Sialidase" evidence="5">
    <location>
        <begin position="132"/>
        <end position="302"/>
    </location>
</feature>
<dbReference type="GO" id="GO:0006689">
    <property type="term" value="P:ganglioside catabolic process"/>
    <property type="evidence" value="ECO:0007669"/>
    <property type="project" value="TreeGrafter"/>
</dbReference>
<dbReference type="PANTHER" id="PTHR10628">
    <property type="entry name" value="SIALIDASE"/>
    <property type="match status" value="1"/>
</dbReference>
<dbReference type="GO" id="GO:0005737">
    <property type="term" value="C:cytoplasm"/>
    <property type="evidence" value="ECO:0007669"/>
    <property type="project" value="TreeGrafter"/>
</dbReference>
<dbReference type="Pfam" id="PF13088">
    <property type="entry name" value="BNR_2"/>
    <property type="match status" value="1"/>
</dbReference>
<evidence type="ECO:0000259" key="5">
    <source>
        <dbReference type="Pfam" id="PF13088"/>
    </source>
</evidence>
<dbReference type="RefSeq" id="WP_178930934.1">
    <property type="nucleotide sequence ID" value="NZ_JACBAZ010000001.1"/>
</dbReference>
<dbReference type="Gene3D" id="2.120.10.10">
    <property type="match status" value="1"/>
</dbReference>
<proteinExistence type="inferred from homology"/>
<dbReference type="SUPFAM" id="SSF50939">
    <property type="entry name" value="Sialidases"/>
    <property type="match status" value="1"/>
</dbReference>
<feature type="chain" id="PRO_5032290766" description="exo-alpha-sialidase" evidence="4">
    <location>
        <begin position="18"/>
        <end position="560"/>
    </location>
</feature>
<feature type="signal peptide" evidence="4">
    <location>
        <begin position="1"/>
        <end position="17"/>
    </location>
</feature>
<dbReference type="InterPro" id="IPR011040">
    <property type="entry name" value="Sialidase"/>
</dbReference>
<sequence>MKRHLIVSALLTPLSFAAEAPYIVATPPADAGRGLIRVSDKEIRHYPGKGGKQMLQSLDNGETWKLVPLPASYPGATCLSKESPAIAQNPVSKEFIRFEPLYRGKNNDDGVYITEGGIDGKWNLVRDKDGNSVRPGGILRNPLWVNQNKRIVIPGHGGGCYTWYSDDQGLSWQRSNKIQSPPHQLGGIHKGTRWNHGMVEATLVELKNKKLWMVARTAQDQHYQSFSSDFGKTWSKAEPSRFWGTITMPTFHRLDDGRILFLWSNTTALPEIETATGRGEDAFTNRDTIHAAISEDEGKTWIGFRELILDEHRNRGDYGTFNGSQDRGKHQAEVVQLDQNRVLYSCGQHAMHRRLMIMDVRWLYEKERSSDLAKDGTKDWTTHQFIAKYVGHCAYNRTHGAQVEDGALRLRRVEASNLTNPNQGAVWNFPAGDTGRLTTKVRLEPGGAGLQIALTDRWFSAVDHSVDQLANYVLKIDGEGKTPEGKRLLTPGKVHELAITWQGVDKKGSATLSLDGRKTTIKIPCQHATPNGISYVHFYNPATTTDTNGASVMSTHAKVK</sequence>
<comment type="caution">
    <text evidence="6">The sequence shown here is derived from an EMBL/GenBank/DDBJ whole genome shotgun (WGS) entry which is preliminary data.</text>
</comment>
<protein>
    <recommendedName>
        <fullName evidence="3">exo-alpha-sialidase</fullName>
        <ecNumber evidence="3">3.2.1.18</ecNumber>
    </recommendedName>
</protein>
<organism evidence="6 7">
    <name type="scientific">Oceaniferula marina</name>
    <dbReference type="NCBI Taxonomy" id="2748318"/>
    <lineage>
        <taxon>Bacteria</taxon>
        <taxon>Pseudomonadati</taxon>
        <taxon>Verrucomicrobiota</taxon>
        <taxon>Verrucomicrobiia</taxon>
        <taxon>Verrucomicrobiales</taxon>
        <taxon>Verrucomicrobiaceae</taxon>
        <taxon>Oceaniferula</taxon>
    </lineage>
</organism>
<name>A0A851GBV0_9BACT</name>
<evidence type="ECO:0000256" key="3">
    <source>
        <dbReference type="ARBA" id="ARBA00012733"/>
    </source>
</evidence>
<keyword evidence="7" id="KW-1185">Reference proteome</keyword>
<comment type="similarity">
    <text evidence="2">Belongs to the glycosyl hydrolase 33 family.</text>
</comment>
<evidence type="ECO:0000256" key="1">
    <source>
        <dbReference type="ARBA" id="ARBA00000427"/>
    </source>
</evidence>
<evidence type="ECO:0000256" key="4">
    <source>
        <dbReference type="SAM" id="SignalP"/>
    </source>
</evidence>
<dbReference type="InterPro" id="IPR026856">
    <property type="entry name" value="Sialidase_fam"/>
</dbReference>
<dbReference type="GO" id="GO:0016020">
    <property type="term" value="C:membrane"/>
    <property type="evidence" value="ECO:0007669"/>
    <property type="project" value="TreeGrafter"/>
</dbReference>
<dbReference type="GO" id="GO:0009313">
    <property type="term" value="P:oligosaccharide catabolic process"/>
    <property type="evidence" value="ECO:0007669"/>
    <property type="project" value="TreeGrafter"/>
</dbReference>
<dbReference type="AlphaFoldDB" id="A0A851GBV0"/>
<dbReference type="Proteomes" id="UP000557872">
    <property type="component" value="Unassembled WGS sequence"/>
</dbReference>
<dbReference type="PANTHER" id="PTHR10628:SF30">
    <property type="entry name" value="EXO-ALPHA-SIALIDASE"/>
    <property type="match status" value="1"/>
</dbReference>
<comment type="catalytic activity">
    <reaction evidence="1">
        <text>Hydrolysis of alpha-(2-&gt;3)-, alpha-(2-&gt;6)-, alpha-(2-&gt;8)- glycosidic linkages of terminal sialic acid residues in oligosaccharides, glycoproteins, glycolipids, colominic acid and synthetic substrates.</text>
        <dbReference type="EC" id="3.2.1.18"/>
    </reaction>
</comment>
<evidence type="ECO:0000256" key="2">
    <source>
        <dbReference type="ARBA" id="ARBA00009348"/>
    </source>
</evidence>
<gene>
    <name evidence="6" type="ORF">HW115_02185</name>
</gene>
<accession>A0A851GBV0</accession>
<dbReference type="InterPro" id="IPR036278">
    <property type="entry name" value="Sialidase_sf"/>
</dbReference>